<dbReference type="PROSITE" id="PS50056">
    <property type="entry name" value="TYR_PHOSPHATASE_2"/>
    <property type="match status" value="1"/>
</dbReference>
<dbReference type="InterPro" id="IPR000387">
    <property type="entry name" value="Tyr_Pase_dom"/>
</dbReference>
<reference evidence="6 7" key="1">
    <citation type="submission" date="2024-08" db="EMBL/GenBank/DDBJ databases">
        <title>Gnathostoma spinigerum genome.</title>
        <authorList>
            <person name="Gonzalez-Bertolin B."/>
            <person name="Monzon S."/>
            <person name="Zaballos A."/>
            <person name="Jimenez P."/>
            <person name="Dekumyoy P."/>
            <person name="Varona S."/>
            <person name="Cuesta I."/>
            <person name="Sumanam S."/>
            <person name="Adisakwattana P."/>
            <person name="Gasser R.B."/>
            <person name="Hernandez-Gonzalez A."/>
            <person name="Young N.D."/>
            <person name="Perteguer M.J."/>
        </authorList>
    </citation>
    <scope>NUCLEOTIDE SEQUENCE [LARGE SCALE GENOMIC DNA]</scope>
    <source>
        <strain evidence="6">AL3</strain>
        <tissue evidence="6">Liver</tissue>
    </source>
</reference>
<keyword evidence="2" id="KW-0378">Hydrolase</keyword>
<dbReference type="Proteomes" id="UP001608902">
    <property type="component" value="Unassembled WGS sequence"/>
</dbReference>
<organism evidence="6 7">
    <name type="scientific">Gnathostoma spinigerum</name>
    <dbReference type="NCBI Taxonomy" id="75299"/>
    <lineage>
        <taxon>Eukaryota</taxon>
        <taxon>Metazoa</taxon>
        <taxon>Ecdysozoa</taxon>
        <taxon>Nematoda</taxon>
        <taxon>Chromadorea</taxon>
        <taxon>Rhabditida</taxon>
        <taxon>Spirurina</taxon>
        <taxon>Gnathostomatomorpha</taxon>
        <taxon>Gnathostomatoidea</taxon>
        <taxon>Gnathostomatidae</taxon>
        <taxon>Gnathostoma</taxon>
    </lineage>
</organism>
<keyword evidence="3" id="KW-0904">Protein phosphatase</keyword>
<dbReference type="SMART" id="SM00195">
    <property type="entry name" value="DSPc"/>
    <property type="match status" value="1"/>
</dbReference>
<evidence type="ECO:0000259" key="5">
    <source>
        <dbReference type="PROSITE" id="PS50056"/>
    </source>
</evidence>
<keyword evidence="7" id="KW-1185">Reference proteome</keyword>
<dbReference type="EMBL" id="JBGFUD010000105">
    <property type="protein sequence ID" value="MFH4973673.1"/>
    <property type="molecule type" value="Genomic_DNA"/>
</dbReference>
<dbReference type="GO" id="GO:0004721">
    <property type="term" value="F:phosphoprotein phosphatase activity"/>
    <property type="evidence" value="ECO:0007669"/>
    <property type="project" value="UniProtKB-KW"/>
</dbReference>
<dbReference type="CDD" id="cd14514">
    <property type="entry name" value="DUSP14-like"/>
    <property type="match status" value="1"/>
</dbReference>
<dbReference type="Gene3D" id="3.90.190.10">
    <property type="entry name" value="Protein tyrosine phosphatase superfamily"/>
    <property type="match status" value="1"/>
</dbReference>
<dbReference type="PANTHER" id="PTHR45961:SF9">
    <property type="entry name" value="DUAL SPECIFICITY PROTEIN PHOSPHATASE 14"/>
    <property type="match status" value="1"/>
</dbReference>
<evidence type="ECO:0000313" key="6">
    <source>
        <dbReference type="EMBL" id="MFH4973673.1"/>
    </source>
</evidence>
<dbReference type="InterPro" id="IPR052103">
    <property type="entry name" value="Dual_spec_Phospatases"/>
</dbReference>
<sequence>MSPLSFSVNPEYANMSEVVPGLFISGVLGLTRENIIQKGISLIVNATDEVPNLKSLGDIPRIKLWWFDTTNQEIYRELDTITDRIRATMETGGKVLVHSVEGVSRCATLCLAFLTKYKCSSLRHAYFYLASKRALVKPNIGFWRQLIAFEQETKKNAGSVHLVRDEVVPEILIADVYIKKSKAQLEVEAQSENMFDSRSRHSSGSTLRFSPVLETLSETEATV</sequence>
<comment type="caution">
    <text evidence="6">The sequence shown here is derived from an EMBL/GenBank/DDBJ whole genome shotgun (WGS) entry which is preliminary data.</text>
</comment>
<dbReference type="InterPro" id="IPR020422">
    <property type="entry name" value="TYR_PHOSPHATASE_DUAL_dom"/>
</dbReference>
<evidence type="ECO:0000256" key="2">
    <source>
        <dbReference type="ARBA" id="ARBA00022801"/>
    </source>
</evidence>
<evidence type="ECO:0008006" key="8">
    <source>
        <dbReference type="Google" id="ProtNLM"/>
    </source>
</evidence>
<dbReference type="SUPFAM" id="SSF52799">
    <property type="entry name" value="(Phosphotyrosine protein) phosphatases II"/>
    <property type="match status" value="1"/>
</dbReference>
<comment type="similarity">
    <text evidence="1">Belongs to the protein-tyrosine phosphatase family. Non-receptor class dual specificity subfamily.</text>
</comment>
<dbReference type="Pfam" id="PF00782">
    <property type="entry name" value="DSPc"/>
    <property type="match status" value="1"/>
</dbReference>
<feature type="domain" description="Tyrosine-protein phosphatase" evidence="4">
    <location>
        <begin position="14"/>
        <end position="155"/>
    </location>
</feature>
<evidence type="ECO:0000256" key="3">
    <source>
        <dbReference type="ARBA" id="ARBA00022912"/>
    </source>
</evidence>
<evidence type="ECO:0000256" key="1">
    <source>
        <dbReference type="ARBA" id="ARBA00008601"/>
    </source>
</evidence>
<dbReference type="PANTHER" id="PTHR45961">
    <property type="entry name" value="IP21249P"/>
    <property type="match status" value="1"/>
</dbReference>
<dbReference type="InterPro" id="IPR000340">
    <property type="entry name" value="Dual-sp_phosphatase_cat-dom"/>
</dbReference>
<feature type="domain" description="Tyrosine specific protein phosphatases" evidence="5">
    <location>
        <begin position="72"/>
        <end position="133"/>
    </location>
</feature>
<protein>
    <recommendedName>
        <fullName evidence="8">Dual specificity phosphatase</fullName>
    </recommendedName>
</protein>
<accession>A0ABD6E221</accession>
<evidence type="ECO:0000313" key="7">
    <source>
        <dbReference type="Proteomes" id="UP001608902"/>
    </source>
</evidence>
<proteinExistence type="inferred from homology"/>
<dbReference type="InterPro" id="IPR029021">
    <property type="entry name" value="Prot-tyrosine_phosphatase-like"/>
</dbReference>
<dbReference type="AlphaFoldDB" id="A0ABD6E221"/>
<dbReference type="PROSITE" id="PS50054">
    <property type="entry name" value="TYR_PHOSPHATASE_DUAL"/>
    <property type="match status" value="1"/>
</dbReference>
<gene>
    <name evidence="6" type="ORF">AB6A40_000382</name>
</gene>
<name>A0ABD6E221_9BILA</name>
<evidence type="ECO:0000259" key="4">
    <source>
        <dbReference type="PROSITE" id="PS50054"/>
    </source>
</evidence>